<evidence type="ECO:0000313" key="1">
    <source>
        <dbReference type="EMBL" id="KAI3729935.1"/>
    </source>
</evidence>
<evidence type="ECO:0000313" key="2">
    <source>
        <dbReference type="Proteomes" id="UP001055879"/>
    </source>
</evidence>
<protein>
    <submittedName>
        <fullName evidence="1">Uncharacterized protein</fullName>
    </submittedName>
</protein>
<gene>
    <name evidence="1" type="ORF">L6452_18608</name>
</gene>
<dbReference type="Proteomes" id="UP001055879">
    <property type="component" value="Linkage Group LG05"/>
</dbReference>
<organism evidence="1 2">
    <name type="scientific">Arctium lappa</name>
    <name type="common">Greater burdock</name>
    <name type="synonym">Lappa major</name>
    <dbReference type="NCBI Taxonomy" id="4217"/>
    <lineage>
        <taxon>Eukaryota</taxon>
        <taxon>Viridiplantae</taxon>
        <taxon>Streptophyta</taxon>
        <taxon>Embryophyta</taxon>
        <taxon>Tracheophyta</taxon>
        <taxon>Spermatophyta</taxon>
        <taxon>Magnoliopsida</taxon>
        <taxon>eudicotyledons</taxon>
        <taxon>Gunneridae</taxon>
        <taxon>Pentapetalae</taxon>
        <taxon>asterids</taxon>
        <taxon>campanulids</taxon>
        <taxon>Asterales</taxon>
        <taxon>Asteraceae</taxon>
        <taxon>Carduoideae</taxon>
        <taxon>Cardueae</taxon>
        <taxon>Arctiinae</taxon>
        <taxon>Arctium</taxon>
    </lineage>
</organism>
<sequence length="135" mass="15386">MRLWCWLELLKTYDCELLYHPGKANVVTDALSRKEHGGNVRATFARIEVVSSLLEKIKASQTEALLDAKIKREAMGKQCLQLTDGSRGLKLFQGRILVHKLGGCRELLLEDAHKSKYSIHPGSTKMYRGLKLNYW</sequence>
<reference evidence="1 2" key="2">
    <citation type="journal article" date="2022" name="Mol. Ecol. Resour.">
        <title>The genomes of chicory, endive, great burdock and yacon provide insights into Asteraceae paleo-polyploidization history and plant inulin production.</title>
        <authorList>
            <person name="Fan W."/>
            <person name="Wang S."/>
            <person name="Wang H."/>
            <person name="Wang A."/>
            <person name="Jiang F."/>
            <person name="Liu H."/>
            <person name="Zhao H."/>
            <person name="Xu D."/>
            <person name="Zhang Y."/>
        </authorList>
    </citation>
    <scope>NUCLEOTIDE SEQUENCE [LARGE SCALE GENOMIC DNA]</scope>
    <source>
        <strain evidence="2">cv. Niubang</strain>
    </source>
</reference>
<keyword evidence="2" id="KW-1185">Reference proteome</keyword>
<accession>A0ACB9C6W1</accession>
<comment type="caution">
    <text evidence="1">The sequence shown here is derived from an EMBL/GenBank/DDBJ whole genome shotgun (WGS) entry which is preliminary data.</text>
</comment>
<dbReference type="EMBL" id="CM042051">
    <property type="protein sequence ID" value="KAI3729935.1"/>
    <property type="molecule type" value="Genomic_DNA"/>
</dbReference>
<name>A0ACB9C6W1_ARCLA</name>
<proteinExistence type="predicted"/>
<reference evidence="2" key="1">
    <citation type="journal article" date="2022" name="Mol. Ecol. Resour.">
        <title>The genomes of chicory, endive, great burdock and yacon provide insights into Asteraceae palaeo-polyploidization history and plant inulin production.</title>
        <authorList>
            <person name="Fan W."/>
            <person name="Wang S."/>
            <person name="Wang H."/>
            <person name="Wang A."/>
            <person name="Jiang F."/>
            <person name="Liu H."/>
            <person name="Zhao H."/>
            <person name="Xu D."/>
            <person name="Zhang Y."/>
        </authorList>
    </citation>
    <scope>NUCLEOTIDE SEQUENCE [LARGE SCALE GENOMIC DNA]</scope>
    <source>
        <strain evidence="2">cv. Niubang</strain>
    </source>
</reference>